<gene>
    <name evidence="13" type="ORF">JOC94_000424</name>
</gene>
<dbReference type="GO" id="GO:0008841">
    <property type="term" value="F:dihydrofolate synthase activity"/>
    <property type="evidence" value="ECO:0007669"/>
    <property type="project" value="UniProtKB-EC"/>
</dbReference>
<keyword evidence="5 10" id="KW-0547">Nucleotide-binding</keyword>
<dbReference type="PROSITE" id="PS01012">
    <property type="entry name" value="FOLYLPOLYGLU_SYNT_2"/>
    <property type="match status" value="1"/>
</dbReference>
<dbReference type="InterPro" id="IPR018109">
    <property type="entry name" value="Folylpolyglutamate_synth_CS"/>
</dbReference>
<dbReference type="Pfam" id="PF02875">
    <property type="entry name" value="Mur_ligase_C"/>
    <property type="match status" value="1"/>
</dbReference>
<dbReference type="InterPro" id="IPR004101">
    <property type="entry name" value="Mur_ligase_C"/>
</dbReference>
<protein>
    <recommendedName>
        <fullName evidence="2">tetrahydrofolate synthase</fullName>
        <ecNumber evidence="2">6.3.2.17</ecNumber>
    </recommendedName>
    <alternativeName>
        <fullName evidence="8">Tetrahydrofolylpolyglutamate synthase</fullName>
    </alternativeName>
</protein>
<dbReference type="PIRSF" id="PIRSF001563">
    <property type="entry name" value="Folylpolyglu_synth"/>
    <property type="match status" value="1"/>
</dbReference>
<keyword evidence="14" id="KW-1185">Reference proteome</keyword>
<dbReference type="EC" id="6.3.2.17" evidence="2"/>
<evidence type="ECO:0000256" key="3">
    <source>
        <dbReference type="ARBA" id="ARBA00022598"/>
    </source>
</evidence>
<evidence type="ECO:0000256" key="5">
    <source>
        <dbReference type="ARBA" id="ARBA00022741"/>
    </source>
</evidence>
<keyword evidence="6 10" id="KW-0067">ATP-binding</keyword>
<dbReference type="SUPFAM" id="SSF53244">
    <property type="entry name" value="MurD-like peptide ligases, peptide-binding domain"/>
    <property type="match status" value="1"/>
</dbReference>
<dbReference type="Proteomes" id="UP000823485">
    <property type="component" value="Unassembled WGS sequence"/>
</dbReference>
<evidence type="ECO:0000256" key="4">
    <source>
        <dbReference type="ARBA" id="ARBA00022723"/>
    </source>
</evidence>
<dbReference type="NCBIfam" id="TIGR01499">
    <property type="entry name" value="folC"/>
    <property type="match status" value="1"/>
</dbReference>
<evidence type="ECO:0000256" key="8">
    <source>
        <dbReference type="ARBA" id="ARBA00030592"/>
    </source>
</evidence>
<feature type="domain" description="Mur ligase central" evidence="12">
    <location>
        <begin position="45"/>
        <end position="272"/>
    </location>
</feature>
<feature type="domain" description="Mur ligase C-terminal" evidence="11">
    <location>
        <begin position="300"/>
        <end position="417"/>
    </location>
</feature>
<keyword evidence="3 10" id="KW-0436">Ligase</keyword>
<dbReference type="InterPro" id="IPR013221">
    <property type="entry name" value="Mur_ligase_cen"/>
</dbReference>
<dbReference type="RefSeq" id="WP_205178229.1">
    <property type="nucleotide sequence ID" value="NZ_JAFBFH010000002.1"/>
</dbReference>
<evidence type="ECO:0000313" key="14">
    <source>
        <dbReference type="Proteomes" id="UP000823485"/>
    </source>
</evidence>
<dbReference type="PANTHER" id="PTHR11136:SF0">
    <property type="entry name" value="DIHYDROFOLATE SYNTHETASE-RELATED"/>
    <property type="match status" value="1"/>
</dbReference>
<evidence type="ECO:0000256" key="9">
    <source>
        <dbReference type="ARBA" id="ARBA00047493"/>
    </source>
</evidence>
<dbReference type="InterPro" id="IPR001645">
    <property type="entry name" value="Folylpolyglutamate_synth"/>
</dbReference>
<dbReference type="InterPro" id="IPR036615">
    <property type="entry name" value="Mur_ligase_C_dom_sf"/>
</dbReference>
<evidence type="ECO:0000256" key="2">
    <source>
        <dbReference type="ARBA" id="ARBA00013025"/>
    </source>
</evidence>
<evidence type="ECO:0000313" key="13">
    <source>
        <dbReference type="EMBL" id="MBM7713456.1"/>
    </source>
</evidence>
<evidence type="ECO:0000256" key="1">
    <source>
        <dbReference type="ARBA" id="ARBA00008276"/>
    </source>
</evidence>
<evidence type="ECO:0000256" key="6">
    <source>
        <dbReference type="ARBA" id="ARBA00022840"/>
    </source>
</evidence>
<dbReference type="PANTHER" id="PTHR11136">
    <property type="entry name" value="FOLYLPOLYGLUTAMATE SYNTHASE-RELATED"/>
    <property type="match status" value="1"/>
</dbReference>
<proteinExistence type="inferred from homology"/>
<accession>A0ABS2R1E7</accession>
<evidence type="ECO:0000256" key="7">
    <source>
        <dbReference type="ARBA" id="ARBA00022842"/>
    </source>
</evidence>
<dbReference type="InterPro" id="IPR036565">
    <property type="entry name" value="Mur-like_cat_sf"/>
</dbReference>
<dbReference type="PROSITE" id="PS01011">
    <property type="entry name" value="FOLYLPOLYGLU_SYNT_1"/>
    <property type="match status" value="1"/>
</dbReference>
<name>A0ABS2R1E7_9BACI</name>
<comment type="catalytic activity">
    <reaction evidence="9">
        <text>(6S)-5,6,7,8-tetrahydrofolyl-(gamma-L-Glu)(n) + L-glutamate + ATP = (6S)-5,6,7,8-tetrahydrofolyl-(gamma-L-Glu)(n+1) + ADP + phosphate + H(+)</text>
        <dbReference type="Rhea" id="RHEA:10580"/>
        <dbReference type="Rhea" id="RHEA-COMP:14738"/>
        <dbReference type="Rhea" id="RHEA-COMP:14740"/>
        <dbReference type="ChEBI" id="CHEBI:15378"/>
        <dbReference type="ChEBI" id="CHEBI:29985"/>
        <dbReference type="ChEBI" id="CHEBI:30616"/>
        <dbReference type="ChEBI" id="CHEBI:43474"/>
        <dbReference type="ChEBI" id="CHEBI:141005"/>
        <dbReference type="ChEBI" id="CHEBI:456216"/>
        <dbReference type="EC" id="6.3.2.17"/>
    </reaction>
</comment>
<sequence length="437" mass="48658">MNTYSEAMEWIHSRLKFGINLGLDRMEWLMERLGHPERRMKALHVGGTNGKGSTVAFCRSILNEAGYDVGTFTSPYIEQFNERVSVNGIPISDEEIISLANTIKPMVEELESSKLGSPTEFEVITAMAMYYFAELRPVDFVLLEVGLGGRFDSTNVVYPVLSVITNIGMDHTRILGNTVEKIAYEKAGIIKDGVPVFTAVKQDQAMRVLKAEAKEKAAPFFQLGIDFSVSQYEPRATGERFRFTGNGRELDQLELSLMGAHQIENASLAVASLLYLKDANMISLKEQHIRTGLVKAYWPGRMEMISKTPMIIVDGAHNPEGLRAFVATMKQRFPGKKLTVVFAALEDKDLGSMLPLLKELGENIYFTEFDFPRAAPADKLKKVSGIAVAKVEKDWQALLKRFIPLLNSDEVLAVTGSLYFISEVKPAIVKLLTNHPA</sequence>
<comment type="caution">
    <text evidence="13">The sequence shown here is derived from an EMBL/GenBank/DDBJ whole genome shotgun (WGS) entry which is preliminary data.</text>
</comment>
<reference evidence="13 14" key="1">
    <citation type="submission" date="2021-01" db="EMBL/GenBank/DDBJ databases">
        <title>Genomic Encyclopedia of Type Strains, Phase IV (KMG-IV): sequencing the most valuable type-strain genomes for metagenomic binning, comparative biology and taxonomic classification.</title>
        <authorList>
            <person name="Goeker M."/>
        </authorList>
    </citation>
    <scope>NUCLEOTIDE SEQUENCE [LARGE SCALE GENOMIC DNA]</scope>
    <source>
        <strain evidence="13 14">DSM 105453</strain>
    </source>
</reference>
<evidence type="ECO:0000259" key="12">
    <source>
        <dbReference type="Pfam" id="PF08245"/>
    </source>
</evidence>
<evidence type="ECO:0000259" key="11">
    <source>
        <dbReference type="Pfam" id="PF02875"/>
    </source>
</evidence>
<dbReference type="Gene3D" id="3.40.1190.10">
    <property type="entry name" value="Mur-like, catalytic domain"/>
    <property type="match status" value="1"/>
</dbReference>
<dbReference type="SUPFAM" id="SSF53623">
    <property type="entry name" value="MurD-like peptide ligases, catalytic domain"/>
    <property type="match status" value="1"/>
</dbReference>
<keyword evidence="4" id="KW-0479">Metal-binding</keyword>
<evidence type="ECO:0000256" key="10">
    <source>
        <dbReference type="PIRNR" id="PIRNR001563"/>
    </source>
</evidence>
<organism evidence="13 14">
    <name type="scientific">Siminovitchia thermophila</name>
    <dbReference type="NCBI Taxonomy" id="1245522"/>
    <lineage>
        <taxon>Bacteria</taxon>
        <taxon>Bacillati</taxon>
        <taxon>Bacillota</taxon>
        <taxon>Bacilli</taxon>
        <taxon>Bacillales</taxon>
        <taxon>Bacillaceae</taxon>
        <taxon>Siminovitchia</taxon>
    </lineage>
</organism>
<dbReference type="Pfam" id="PF08245">
    <property type="entry name" value="Mur_ligase_M"/>
    <property type="match status" value="1"/>
</dbReference>
<dbReference type="Gene3D" id="3.90.190.20">
    <property type="entry name" value="Mur ligase, C-terminal domain"/>
    <property type="match status" value="1"/>
</dbReference>
<comment type="similarity">
    <text evidence="1 10">Belongs to the folylpolyglutamate synthase family.</text>
</comment>
<dbReference type="EMBL" id="JAFBFH010000002">
    <property type="protein sequence ID" value="MBM7713456.1"/>
    <property type="molecule type" value="Genomic_DNA"/>
</dbReference>
<keyword evidence="7" id="KW-0460">Magnesium</keyword>
<dbReference type="GO" id="GO:0004326">
    <property type="term" value="F:tetrahydrofolylpolyglutamate synthase activity"/>
    <property type="evidence" value="ECO:0007669"/>
    <property type="project" value="UniProtKB-EC"/>
</dbReference>